<dbReference type="EMBL" id="KB445639">
    <property type="protein sequence ID" value="EMD67282.1"/>
    <property type="molecule type" value="Genomic_DNA"/>
</dbReference>
<dbReference type="AlphaFoldDB" id="M2TEV9"/>
<evidence type="ECO:0000256" key="1">
    <source>
        <dbReference type="SAM" id="MobiDB-lite"/>
    </source>
</evidence>
<dbReference type="KEGG" id="bsc:COCSADRAFT_288018"/>
<proteinExistence type="predicted"/>
<dbReference type="RefSeq" id="XP_007696977.1">
    <property type="nucleotide sequence ID" value="XM_007698787.1"/>
</dbReference>
<name>M2TEV9_COCSN</name>
<accession>M2TEV9</accession>
<dbReference type="GeneID" id="19135917"/>
<keyword evidence="3" id="KW-1185">Reference proteome</keyword>
<sequence>MPVVLGQCAGSANHRCNHTHDTYLIVDAHHQPSQRERGRKRGKSKHPHHPCPYQPFLLPKRRIKGGNSPPIHQQPIFLLLSLPFLSTHAKKNTPRHIPGVSHPSIQPSNPQRTQTPTTPKRKKTGQTRPPKPF</sequence>
<protein>
    <submittedName>
        <fullName evidence="2">Uncharacterized protein</fullName>
    </submittedName>
</protein>
<feature type="region of interest" description="Disordered" evidence="1">
    <location>
        <begin position="29"/>
        <end position="70"/>
    </location>
</feature>
<reference evidence="3" key="2">
    <citation type="journal article" date="2013" name="PLoS Genet.">
        <title>Comparative genome structure, secondary metabolite, and effector coding capacity across Cochliobolus pathogens.</title>
        <authorList>
            <person name="Condon B.J."/>
            <person name="Leng Y."/>
            <person name="Wu D."/>
            <person name="Bushley K.E."/>
            <person name="Ohm R.A."/>
            <person name="Otillar R."/>
            <person name="Martin J."/>
            <person name="Schackwitz W."/>
            <person name="Grimwood J."/>
            <person name="MohdZainudin N."/>
            <person name="Xue C."/>
            <person name="Wang R."/>
            <person name="Manning V.A."/>
            <person name="Dhillon B."/>
            <person name="Tu Z.J."/>
            <person name="Steffenson B.J."/>
            <person name="Salamov A."/>
            <person name="Sun H."/>
            <person name="Lowry S."/>
            <person name="LaButti K."/>
            <person name="Han J."/>
            <person name="Copeland A."/>
            <person name="Lindquist E."/>
            <person name="Barry K."/>
            <person name="Schmutz J."/>
            <person name="Baker S.E."/>
            <person name="Ciuffetti L.M."/>
            <person name="Grigoriev I.V."/>
            <person name="Zhong S."/>
            <person name="Turgeon B.G."/>
        </authorList>
    </citation>
    <scope>NUCLEOTIDE SEQUENCE [LARGE SCALE GENOMIC DNA]</scope>
    <source>
        <strain evidence="3">ND90Pr / ATCC 201652</strain>
    </source>
</reference>
<reference evidence="2 3" key="1">
    <citation type="journal article" date="2012" name="PLoS Pathog.">
        <title>Diverse lifestyles and strategies of plant pathogenesis encoded in the genomes of eighteen Dothideomycetes fungi.</title>
        <authorList>
            <person name="Ohm R.A."/>
            <person name="Feau N."/>
            <person name="Henrissat B."/>
            <person name="Schoch C.L."/>
            <person name="Horwitz B.A."/>
            <person name="Barry K.W."/>
            <person name="Condon B.J."/>
            <person name="Copeland A.C."/>
            <person name="Dhillon B."/>
            <person name="Glaser F."/>
            <person name="Hesse C.N."/>
            <person name="Kosti I."/>
            <person name="LaButti K."/>
            <person name="Lindquist E.A."/>
            <person name="Lucas S."/>
            <person name="Salamov A.A."/>
            <person name="Bradshaw R.E."/>
            <person name="Ciuffetti L."/>
            <person name="Hamelin R.C."/>
            <person name="Kema G.H.J."/>
            <person name="Lawrence C."/>
            <person name="Scott J.A."/>
            <person name="Spatafora J.W."/>
            <person name="Turgeon B.G."/>
            <person name="de Wit P.J.G.M."/>
            <person name="Zhong S."/>
            <person name="Goodwin S.B."/>
            <person name="Grigoriev I.V."/>
        </authorList>
    </citation>
    <scope>NUCLEOTIDE SEQUENCE [LARGE SCALE GENOMIC DNA]</scope>
    <source>
        <strain evidence="3">ND90Pr / ATCC 201652</strain>
    </source>
</reference>
<dbReference type="HOGENOM" id="CLU_1906561_0_0_1"/>
<feature type="compositionally biased region" description="Basic residues" evidence="1">
    <location>
        <begin position="37"/>
        <end position="49"/>
    </location>
</feature>
<evidence type="ECO:0000313" key="2">
    <source>
        <dbReference type="EMBL" id="EMD67282.1"/>
    </source>
</evidence>
<organism evidence="2 3">
    <name type="scientific">Cochliobolus sativus (strain ND90Pr / ATCC 201652)</name>
    <name type="common">Common root rot and spot blotch fungus</name>
    <name type="synonym">Bipolaris sorokiniana</name>
    <dbReference type="NCBI Taxonomy" id="665912"/>
    <lineage>
        <taxon>Eukaryota</taxon>
        <taxon>Fungi</taxon>
        <taxon>Dikarya</taxon>
        <taxon>Ascomycota</taxon>
        <taxon>Pezizomycotina</taxon>
        <taxon>Dothideomycetes</taxon>
        <taxon>Pleosporomycetidae</taxon>
        <taxon>Pleosporales</taxon>
        <taxon>Pleosporineae</taxon>
        <taxon>Pleosporaceae</taxon>
        <taxon>Bipolaris</taxon>
    </lineage>
</organism>
<feature type="region of interest" description="Disordered" evidence="1">
    <location>
        <begin position="89"/>
        <end position="133"/>
    </location>
</feature>
<evidence type="ECO:0000313" key="3">
    <source>
        <dbReference type="Proteomes" id="UP000016934"/>
    </source>
</evidence>
<dbReference type="Proteomes" id="UP000016934">
    <property type="component" value="Unassembled WGS sequence"/>
</dbReference>
<gene>
    <name evidence="2" type="ORF">COCSADRAFT_288018</name>
</gene>